<dbReference type="EMBL" id="CP090174">
    <property type="protein sequence ID" value="UJO24178.1"/>
    <property type="molecule type" value="Genomic_DNA"/>
</dbReference>
<reference evidence="2" key="2">
    <citation type="journal article" date="2022" name="Microb. Genom.">
        <title>A chromosome-scale genome assembly of the tomato pathogen Cladosporium fulvum reveals a compartmentalized genome architecture and the presence of a dispensable chromosome.</title>
        <authorList>
            <person name="Zaccaron A.Z."/>
            <person name="Chen L.H."/>
            <person name="Samaras A."/>
            <person name="Stergiopoulos I."/>
        </authorList>
    </citation>
    <scope>NUCLEOTIDE SEQUENCE</scope>
    <source>
        <strain evidence="2">Race5_Kim</strain>
    </source>
</reference>
<evidence type="ECO:0000313" key="2">
    <source>
        <dbReference type="EMBL" id="UJO24178.1"/>
    </source>
</evidence>
<name>A0A9Q8PKL0_PASFU</name>
<dbReference type="InterPro" id="IPR036047">
    <property type="entry name" value="F-box-like_dom_sf"/>
</dbReference>
<dbReference type="InterPro" id="IPR001810">
    <property type="entry name" value="F-box_dom"/>
</dbReference>
<reference evidence="2" key="1">
    <citation type="submission" date="2021-12" db="EMBL/GenBank/DDBJ databases">
        <authorList>
            <person name="Zaccaron A."/>
            <person name="Stergiopoulos I."/>
        </authorList>
    </citation>
    <scope>NUCLEOTIDE SEQUENCE</scope>
    <source>
        <strain evidence="2">Race5_Kim</strain>
    </source>
</reference>
<dbReference type="OrthoDB" id="3800738at2759"/>
<dbReference type="RefSeq" id="XP_047768544.1">
    <property type="nucleotide sequence ID" value="XM_047913164.1"/>
</dbReference>
<dbReference type="Proteomes" id="UP000756132">
    <property type="component" value="Chromosome 12"/>
</dbReference>
<dbReference type="SUPFAM" id="SSF81383">
    <property type="entry name" value="F-box domain"/>
    <property type="match status" value="1"/>
</dbReference>
<gene>
    <name evidence="2" type="ORF">CLAFUR5_14016</name>
</gene>
<evidence type="ECO:0000259" key="1">
    <source>
        <dbReference type="Pfam" id="PF00646"/>
    </source>
</evidence>
<sequence length="176" mass="19796">MGFANLRYRAQHPHVSGTTSSATARAASKVLYIPELLEMVLAQLPMKDLPFAQRVSKQFRAMIWTSRRLRQKLYMRPSDYPPDHAIACHNQATVSYLGRNALLVSRSSQSSCTYSHGVCFSTHSCALSSQPDNATARSRFVHLNIELETQLVKIDFYTPGQTINAFELASRVHQHS</sequence>
<dbReference type="GeneID" id="71993894"/>
<proteinExistence type="predicted"/>
<organism evidence="2 3">
    <name type="scientific">Passalora fulva</name>
    <name type="common">Tomato leaf mold</name>
    <name type="synonym">Cladosporium fulvum</name>
    <dbReference type="NCBI Taxonomy" id="5499"/>
    <lineage>
        <taxon>Eukaryota</taxon>
        <taxon>Fungi</taxon>
        <taxon>Dikarya</taxon>
        <taxon>Ascomycota</taxon>
        <taxon>Pezizomycotina</taxon>
        <taxon>Dothideomycetes</taxon>
        <taxon>Dothideomycetidae</taxon>
        <taxon>Mycosphaerellales</taxon>
        <taxon>Mycosphaerellaceae</taxon>
        <taxon>Fulvia</taxon>
    </lineage>
</organism>
<accession>A0A9Q8PKL0</accession>
<dbReference type="AlphaFoldDB" id="A0A9Q8PKL0"/>
<protein>
    <recommendedName>
        <fullName evidence="1">F-box domain-containing protein</fullName>
    </recommendedName>
</protein>
<evidence type="ECO:0000313" key="3">
    <source>
        <dbReference type="Proteomes" id="UP000756132"/>
    </source>
</evidence>
<keyword evidence="3" id="KW-1185">Reference proteome</keyword>
<dbReference type="KEGG" id="ffu:CLAFUR5_14016"/>
<dbReference type="Pfam" id="PF00646">
    <property type="entry name" value="F-box"/>
    <property type="match status" value="1"/>
</dbReference>
<feature type="domain" description="F-box" evidence="1">
    <location>
        <begin position="34"/>
        <end position="68"/>
    </location>
</feature>